<comment type="similarity">
    <text evidence="2">Belongs to the cytochrome c oxidase bacterial subunit 4 family.</text>
</comment>
<evidence type="ECO:0000256" key="1">
    <source>
        <dbReference type="ARBA" id="ARBA00004651"/>
    </source>
</evidence>
<feature type="region of interest" description="Disordered" evidence="7">
    <location>
        <begin position="1"/>
        <end position="23"/>
    </location>
</feature>
<dbReference type="EMBL" id="VLXZ01000006">
    <property type="protein sequence ID" value="TSB46295.1"/>
    <property type="molecule type" value="Genomic_DNA"/>
</dbReference>
<dbReference type="RefSeq" id="WP_143848742.1">
    <property type="nucleotide sequence ID" value="NZ_VLXZ01000006.1"/>
</dbReference>
<dbReference type="InterPro" id="IPR050968">
    <property type="entry name" value="Cytochrome_c_oxidase_bac_sub4"/>
</dbReference>
<proteinExistence type="inferred from homology"/>
<accession>A0A553ZY07</accession>
<feature type="compositionally biased region" description="Polar residues" evidence="7">
    <location>
        <begin position="1"/>
        <end position="15"/>
    </location>
</feature>
<dbReference type="InterPro" id="IPR005171">
    <property type="entry name" value="Cyt_c_oxidase_su4_prok"/>
</dbReference>
<keyword evidence="5 8" id="KW-1133">Transmembrane helix</keyword>
<feature type="transmembrane region" description="Helical" evidence="8">
    <location>
        <begin position="89"/>
        <end position="111"/>
    </location>
</feature>
<keyword evidence="4 8" id="KW-0812">Transmembrane</keyword>
<dbReference type="Proteomes" id="UP000318521">
    <property type="component" value="Unassembled WGS sequence"/>
</dbReference>
<dbReference type="GO" id="GO:0019646">
    <property type="term" value="P:aerobic electron transport chain"/>
    <property type="evidence" value="ECO:0007669"/>
    <property type="project" value="TreeGrafter"/>
</dbReference>
<keyword evidence="3" id="KW-1003">Cell membrane</keyword>
<gene>
    <name evidence="9" type="ORF">FN960_10815</name>
</gene>
<dbReference type="GO" id="GO:0015078">
    <property type="term" value="F:proton transmembrane transporter activity"/>
    <property type="evidence" value="ECO:0007669"/>
    <property type="project" value="TreeGrafter"/>
</dbReference>
<evidence type="ECO:0000256" key="8">
    <source>
        <dbReference type="SAM" id="Phobius"/>
    </source>
</evidence>
<dbReference type="GO" id="GO:0009319">
    <property type="term" value="C:cytochrome o ubiquinol oxidase complex"/>
    <property type="evidence" value="ECO:0007669"/>
    <property type="project" value="TreeGrafter"/>
</dbReference>
<reference evidence="9 10" key="1">
    <citation type="submission" date="2019-07" db="EMBL/GenBank/DDBJ databases">
        <authorList>
            <person name="Park Y.J."/>
            <person name="Jeong S.E."/>
            <person name="Jung H.S."/>
        </authorList>
    </citation>
    <scope>NUCLEOTIDE SEQUENCE [LARGE SCALE GENOMIC DNA]</scope>
    <source>
        <strain evidence="10">P16(2019)</strain>
    </source>
</reference>
<evidence type="ECO:0000313" key="10">
    <source>
        <dbReference type="Proteomes" id="UP000318521"/>
    </source>
</evidence>
<organism evidence="9 10">
    <name type="scientific">Alkalicoccobacillus porphyridii</name>
    <dbReference type="NCBI Taxonomy" id="2597270"/>
    <lineage>
        <taxon>Bacteria</taxon>
        <taxon>Bacillati</taxon>
        <taxon>Bacillota</taxon>
        <taxon>Bacilli</taxon>
        <taxon>Bacillales</taxon>
        <taxon>Bacillaceae</taxon>
        <taxon>Alkalicoccobacillus</taxon>
    </lineage>
</organism>
<evidence type="ECO:0000256" key="4">
    <source>
        <dbReference type="ARBA" id="ARBA00022692"/>
    </source>
</evidence>
<name>A0A553ZY07_9BACI</name>
<dbReference type="PANTHER" id="PTHR36835">
    <property type="entry name" value="CYTOCHROME BO(3) UBIQUINOL OXIDASE SUBUNIT 4"/>
    <property type="match status" value="1"/>
</dbReference>
<evidence type="ECO:0000256" key="3">
    <source>
        <dbReference type="ARBA" id="ARBA00022475"/>
    </source>
</evidence>
<feature type="transmembrane region" description="Helical" evidence="8">
    <location>
        <begin position="30"/>
        <end position="49"/>
    </location>
</feature>
<dbReference type="PANTHER" id="PTHR36835:SF1">
    <property type="entry name" value="CYTOCHROME BO(3) UBIQUINOL OXIDASE SUBUNIT 4"/>
    <property type="match status" value="1"/>
</dbReference>
<keyword evidence="10" id="KW-1185">Reference proteome</keyword>
<evidence type="ECO:0000256" key="6">
    <source>
        <dbReference type="ARBA" id="ARBA00023136"/>
    </source>
</evidence>
<evidence type="ECO:0000256" key="2">
    <source>
        <dbReference type="ARBA" id="ARBA00008079"/>
    </source>
</evidence>
<evidence type="ECO:0000256" key="7">
    <source>
        <dbReference type="SAM" id="MobiDB-lite"/>
    </source>
</evidence>
<comment type="subcellular location">
    <subcellularLocation>
        <location evidence="1">Cell membrane</location>
        <topology evidence="1">Multi-pass membrane protein</topology>
    </subcellularLocation>
</comment>
<sequence>MADHLSQSFEKSAMTNEEKRNHKSELKKQFVAFGLMIFLTFLAFAAVATDFVPRSLAIPFILILAIVQFALQLLFFMHMKDKDHAWVNVFMITGIFITLPTIVALMLLIGVTKF</sequence>
<dbReference type="GO" id="GO:0015990">
    <property type="term" value="P:electron transport coupled proton transport"/>
    <property type="evidence" value="ECO:0007669"/>
    <property type="project" value="TreeGrafter"/>
</dbReference>
<keyword evidence="6 8" id="KW-0472">Membrane</keyword>
<evidence type="ECO:0000256" key="5">
    <source>
        <dbReference type="ARBA" id="ARBA00022989"/>
    </source>
</evidence>
<evidence type="ECO:0000313" key="9">
    <source>
        <dbReference type="EMBL" id="TSB46295.1"/>
    </source>
</evidence>
<feature type="transmembrane region" description="Helical" evidence="8">
    <location>
        <begin position="55"/>
        <end position="77"/>
    </location>
</feature>
<dbReference type="Pfam" id="PF03626">
    <property type="entry name" value="COX4_pro"/>
    <property type="match status" value="1"/>
</dbReference>
<dbReference type="AlphaFoldDB" id="A0A553ZY07"/>
<dbReference type="OrthoDB" id="2989516at2"/>
<dbReference type="GO" id="GO:0009486">
    <property type="term" value="F:cytochrome bo3 ubiquinol oxidase activity"/>
    <property type="evidence" value="ECO:0007669"/>
    <property type="project" value="TreeGrafter"/>
</dbReference>
<comment type="caution">
    <text evidence="9">The sequence shown here is derived from an EMBL/GenBank/DDBJ whole genome shotgun (WGS) entry which is preliminary data.</text>
</comment>
<dbReference type="GO" id="GO:0005886">
    <property type="term" value="C:plasma membrane"/>
    <property type="evidence" value="ECO:0007669"/>
    <property type="project" value="UniProtKB-SubCell"/>
</dbReference>
<protein>
    <submittedName>
        <fullName evidence="9">Cytochrome-c oxidase</fullName>
    </submittedName>
</protein>